<proteinExistence type="predicted"/>
<protein>
    <submittedName>
        <fullName evidence="1">272_t:CDS:1</fullName>
    </submittedName>
</protein>
<keyword evidence="2" id="KW-1185">Reference proteome</keyword>
<accession>A0A9N9FD82</accession>
<evidence type="ECO:0000313" key="2">
    <source>
        <dbReference type="Proteomes" id="UP000789572"/>
    </source>
</evidence>
<comment type="caution">
    <text evidence="1">The sequence shown here is derived from an EMBL/GenBank/DDBJ whole genome shotgun (WGS) entry which is preliminary data.</text>
</comment>
<dbReference type="AlphaFoldDB" id="A0A9N9FD82"/>
<sequence length="69" mass="8113">MKSFDGIWTGLNEKELLNVERPIFADVADGWQRRRRHSLHMTYLLFVGKVVSEFTEEACVKILRLVLSY</sequence>
<reference evidence="1" key="1">
    <citation type="submission" date="2021-06" db="EMBL/GenBank/DDBJ databases">
        <authorList>
            <person name="Kallberg Y."/>
            <person name="Tangrot J."/>
            <person name="Rosling A."/>
        </authorList>
    </citation>
    <scope>NUCLEOTIDE SEQUENCE</scope>
    <source>
        <strain evidence="1">IA702</strain>
    </source>
</reference>
<organism evidence="1 2">
    <name type="scientific">Paraglomus occultum</name>
    <dbReference type="NCBI Taxonomy" id="144539"/>
    <lineage>
        <taxon>Eukaryota</taxon>
        <taxon>Fungi</taxon>
        <taxon>Fungi incertae sedis</taxon>
        <taxon>Mucoromycota</taxon>
        <taxon>Glomeromycotina</taxon>
        <taxon>Glomeromycetes</taxon>
        <taxon>Paraglomerales</taxon>
        <taxon>Paraglomeraceae</taxon>
        <taxon>Paraglomus</taxon>
    </lineage>
</organism>
<dbReference type="EMBL" id="CAJVPJ010000440">
    <property type="protein sequence ID" value="CAG8524947.1"/>
    <property type="molecule type" value="Genomic_DNA"/>
</dbReference>
<name>A0A9N9FD82_9GLOM</name>
<evidence type="ECO:0000313" key="1">
    <source>
        <dbReference type="EMBL" id="CAG8524947.1"/>
    </source>
</evidence>
<dbReference type="Proteomes" id="UP000789572">
    <property type="component" value="Unassembled WGS sequence"/>
</dbReference>
<gene>
    <name evidence="1" type="ORF">POCULU_LOCUS3768</name>
</gene>